<feature type="domain" description="KANL3/Tex30 alpha/beta hydrolase-like" evidence="2">
    <location>
        <begin position="192"/>
        <end position="316"/>
    </location>
</feature>
<dbReference type="PANTHER" id="PTHR13136">
    <property type="entry name" value="TESTIS DEVELOPMENT PROTEIN PRTD"/>
    <property type="match status" value="1"/>
</dbReference>
<evidence type="ECO:0000256" key="1">
    <source>
        <dbReference type="SAM" id="MobiDB-lite"/>
    </source>
</evidence>
<dbReference type="Proteomes" id="UP000799757">
    <property type="component" value="Unassembled WGS sequence"/>
</dbReference>
<dbReference type="InterPro" id="IPR046879">
    <property type="entry name" value="KANL3/Tex30_Abhydrolase"/>
</dbReference>
<feature type="region of interest" description="Disordered" evidence="1">
    <location>
        <begin position="1"/>
        <end position="79"/>
    </location>
</feature>
<dbReference type="Gene3D" id="3.40.50.1820">
    <property type="entry name" value="alpha/beta hydrolase"/>
    <property type="match status" value="1"/>
</dbReference>
<dbReference type="InterPro" id="IPR029058">
    <property type="entry name" value="AB_hydrolase_fold"/>
</dbReference>
<feature type="compositionally biased region" description="Low complexity" evidence="1">
    <location>
        <begin position="34"/>
        <end position="54"/>
    </location>
</feature>
<accession>A0A6A6XPC4</accession>
<keyword evidence="4" id="KW-1185">Reference proteome</keyword>
<dbReference type="OrthoDB" id="6415022at2759"/>
<evidence type="ECO:0000259" key="2">
    <source>
        <dbReference type="Pfam" id="PF20408"/>
    </source>
</evidence>
<reference evidence="3" key="1">
    <citation type="journal article" date="2020" name="Stud. Mycol.">
        <title>101 Dothideomycetes genomes: a test case for predicting lifestyles and emergence of pathogens.</title>
        <authorList>
            <person name="Haridas S."/>
            <person name="Albert R."/>
            <person name="Binder M."/>
            <person name="Bloem J."/>
            <person name="Labutti K."/>
            <person name="Salamov A."/>
            <person name="Andreopoulos B."/>
            <person name="Baker S."/>
            <person name="Barry K."/>
            <person name="Bills G."/>
            <person name="Bluhm B."/>
            <person name="Cannon C."/>
            <person name="Castanera R."/>
            <person name="Culley D."/>
            <person name="Daum C."/>
            <person name="Ezra D."/>
            <person name="Gonzalez J."/>
            <person name="Henrissat B."/>
            <person name="Kuo A."/>
            <person name="Liang C."/>
            <person name="Lipzen A."/>
            <person name="Lutzoni F."/>
            <person name="Magnuson J."/>
            <person name="Mondo S."/>
            <person name="Nolan M."/>
            <person name="Ohm R."/>
            <person name="Pangilinan J."/>
            <person name="Park H.-J."/>
            <person name="Ramirez L."/>
            <person name="Alfaro M."/>
            <person name="Sun H."/>
            <person name="Tritt A."/>
            <person name="Yoshinaga Y."/>
            <person name="Zwiers L.-H."/>
            <person name="Turgeon B."/>
            <person name="Goodwin S."/>
            <person name="Spatafora J."/>
            <person name="Crous P."/>
            <person name="Grigoriev I."/>
        </authorList>
    </citation>
    <scope>NUCLEOTIDE SEQUENCE</scope>
    <source>
        <strain evidence="3">CBS 109.77</strain>
    </source>
</reference>
<sequence length="339" mass="36039">MPPKRRKAAEPGDFPEMKKRVTRSSTGKSADMEAIPITKSSKSITKASPASSKASKLKTSKAAKRQDVEPTTKPSSTITTNQTTLTISHTSLKAPLTCHKYTYDPPSPSTPTPRSTLIFTHGAGGTLSSPAITSFCTGYASLGNVLAFQGSMNLAARARGFGACVEYLRGEDGGGDDEKKKKKTKKGGKEIGEDIELVLGGRSMGARAAVLAAAEILSSSASPDPTSFSQKPSLVLVSYPLKGPKDIRDAILLALPSHVSVLFVIGDRDAMCPLDMLKEARLKMEAETWLVVVEGADHGMHVAGGKEREREMGEVAGRVAAEWVVGKGGWEERERVVRG</sequence>
<dbReference type="EMBL" id="MU001785">
    <property type="protein sequence ID" value="KAF2798381.1"/>
    <property type="molecule type" value="Genomic_DNA"/>
</dbReference>
<name>A0A6A6XPC4_9PLEO</name>
<evidence type="ECO:0000313" key="3">
    <source>
        <dbReference type="EMBL" id="KAF2798381.1"/>
    </source>
</evidence>
<dbReference type="Pfam" id="PF20408">
    <property type="entry name" value="Abhydrolase_11"/>
    <property type="match status" value="1"/>
</dbReference>
<protein>
    <recommendedName>
        <fullName evidence="2">KANL3/Tex30 alpha/beta hydrolase-like domain-containing protein</fullName>
    </recommendedName>
</protein>
<evidence type="ECO:0000313" key="4">
    <source>
        <dbReference type="Proteomes" id="UP000799757"/>
    </source>
</evidence>
<proteinExistence type="predicted"/>
<dbReference type="AlphaFoldDB" id="A0A6A6XPC4"/>
<dbReference type="InterPro" id="IPR026555">
    <property type="entry name" value="NSL3/Tex30"/>
</dbReference>
<dbReference type="SUPFAM" id="SSF53474">
    <property type="entry name" value="alpha/beta-Hydrolases"/>
    <property type="match status" value="1"/>
</dbReference>
<organism evidence="3 4">
    <name type="scientific">Melanomma pulvis-pyrius CBS 109.77</name>
    <dbReference type="NCBI Taxonomy" id="1314802"/>
    <lineage>
        <taxon>Eukaryota</taxon>
        <taxon>Fungi</taxon>
        <taxon>Dikarya</taxon>
        <taxon>Ascomycota</taxon>
        <taxon>Pezizomycotina</taxon>
        <taxon>Dothideomycetes</taxon>
        <taxon>Pleosporomycetidae</taxon>
        <taxon>Pleosporales</taxon>
        <taxon>Melanommataceae</taxon>
        <taxon>Melanomma</taxon>
    </lineage>
</organism>
<gene>
    <name evidence="3" type="ORF">K505DRAFT_405226</name>
</gene>
<dbReference type="PANTHER" id="PTHR13136:SF11">
    <property type="entry name" value="TESTIS-EXPRESSED PROTEIN 30"/>
    <property type="match status" value="1"/>
</dbReference>